<feature type="region of interest" description="Disordered" evidence="1">
    <location>
        <begin position="88"/>
        <end position="123"/>
    </location>
</feature>
<gene>
    <name evidence="2" type="ORF">PLEPLA_LOCUS38604</name>
</gene>
<evidence type="ECO:0000256" key="1">
    <source>
        <dbReference type="SAM" id="MobiDB-lite"/>
    </source>
</evidence>
<protein>
    <submittedName>
        <fullName evidence="2">Uncharacterized protein</fullName>
    </submittedName>
</protein>
<keyword evidence="3" id="KW-1185">Reference proteome</keyword>
<sequence length="182" mass="19379">MYLGVFITNSLADTSNSKFFPLLKKLKRILSVYSTTVLYSDACNSCSHSTADLVQGLALQQTANTPPGLHISRGRGTGEGVPEVRGRVAEGSRSHGGQMDSGDGQADGGSRPERPGRGIDMEEGRKLKFMEEFVWETKEKGIAVIQAGSDKGVNQDCSGVGNRAKDRALGNTRGEGGWVGCE</sequence>
<accession>A0A9N7VKB8</accession>
<dbReference type="EMBL" id="CADEAL010004069">
    <property type="protein sequence ID" value="CAB1450912.1"/>
    <property type="molecule type" value="Genomic_DNA"/>
</dbReference>
<feature type="region of interest" description="Disordered" evidence="1">
    <location>
        <begin position="64"/>
        <end position="83"/>
    </location>
</feature>
<reference evidence="2" key="1">
    <citation type="submission" date="2020-03" db="EMBL/GenBank/DDBJ databases">
        <authorList>
            <person name="Weist P."/>
        </authorList>
    </citation>
    <scope>NUCLEOTIDE SEQUENCE</scope>
</reference>
<organism evidence="2 3">
    <name type="scientific">Pleuronectes platessa</name>
    <name type="common">European plaice</name>
    <dbReference type="NCBI Taxonomy" id="8262"/>
    <lineage>
        <taxon>Eukaryota</taxon>
        <taxon>Metazoa</taxon>
        <taxon>Chordata</taxon>
        <taxon>Craniata</taxon>
        <taxon>Vertebrata</taxon>
        <taxon>Euteleostomi</taxon>
        <taxon>Actinopterygii</taxon>
        <taxon>Neopterygii</taxon>
        <taxon>Teleostei</taxon>
        <taxon>Neoteleostei</taxon>
        <taxon>Acanthomorphata</taxon>
        <taxon>Carangaria</taxon>
        <taxon>Pleuronectiformes</taxon>
        <taxon>Pleuronectoidei</taxon>
        <taxon>Pleuronectidae</taxon>
        <taxon>Pleuronectes</taxon>
    </lineage>
</organism>
<dbReference type="Proteomes" id="UP001153269">
    <property type="component" value="Unassembled WGS sequence"/>
</dbReference>
<dbReference type="AlphaFoldDB" id="A0A9N7VKB8"/>
<evidence type="ECO:0000313" key="2">
    <source>
        <dbReference type="EMBL" id="CAB1450912.1"/>
    </source>
</evidence>
<name>A0A9N7VKB8_PLEPL</name>
<comment type="caution">
    <text evidence="2">The sequence shown here is derived from an EMBL/GenBank/DDBJ whole genome shotgun (WGS) entry which is preliminary data.</text>
</comment>
<proteinExistence type="predicted"/>
<evidence type="ECO:0000313" key="3">
    <source>
        <dbReference type="Proteomes" id="UP001153269"/>
    </source>
</evidence>
<feature type="compositionally biased region" description="Basic and acidic residues" evidence="1">
    <location>
        <begin position="110"/>
        <end position="123"/>
    </location>
</feature>